<keyword evidence="3 4" id="KW-0002">3D-structure</keyword>
<protein>
    <submittedName>
        <fullName evidence="1">Uncharacterized protein</fullName>
    </submittedName>
</protein>
<reference evidence="2" key="1">
    <citation type="journal article" date="2006" name="PLoS Biol.">
        <title>Macronuclear genome sequence of the ciliate Tetrahymena thermophila, a model eukaryote.</title>
        <authorList>
            <person name="Eisen J.A."/>
            <person name="Coyne R.S."/>
            <person name="Wu M."/>
            <person name="Wu D."/>
            <person name="Thiagarajan M."/>
            <person name="Wortman J.R."/>
            <person name="Badger J.H."/>
            <person name="Ren Q."/>
            <person name="Amedeo P."/>
            <person name="Jones K.M."/>
            <person name="Tallon L.J."/>
            <person name="Delcher A.L."/>
            <person name="Salzberg S.L."/>
            <person name="Silva J.C."/>
            <person name="Haas B.J."/>
            <person name="Majoros W.H."/>
            <person name="Farzad M."/>
            <person name="Carlton J.M."/>
            <person name="Smith R.K. Jr."/>
            <person name="Garg J."/>
            <person name="Pearlman R.E."/>
            <person name="Karrer K.M."/>
            <person name="Sun L."/>
            <person name="Manning G."/>
            <person name="Elde N.C."/>
            <person name="Turkewitz A.P."/>
            <person name="Asai D.J."/>
            <person name="Wilkes D.E."/>
            <person name="Wang Y."/>
            <person name="Cai H."/>
            <person name="Collins K."/>
            <person name="Stewart B.A."/>
            <person name="Lee S.R."/>
            <person name="Wilamowska K."/>
            <person name="Weinberg Z."/>
            <person name="Ruzzo W.L."/>
            <person name="Wloga D."/>
            <person name="Gaertig J."/>
            <person name="Frankel J."/>
            <person name="Tsao C.-C."/>
            <person name="Gorovsky M.A."/>
            <person name="Keeling P.J."/>
            <person name="Waller R.F."/>
            <person name="Patron N.J."/>
            <person name="Cherry J.M."/>
            <person name="Stover N.A."/>
            <person name="Krieger C.J."/>
            <person name="del Toro C."/>
            <person name="Ryder H.F."/>
            <person name="Williamson S.C."/>
            <person name="Barbeau R.A."/>
            <person name="Hamilton E.P."/>
            <person name="Orias E."/>
        </authorList>
    </citation>
    <scope>NUCLEOTIDE SEQUENCE [LARGE SCALE GENOMIC DNA]</scope>
    <source>
        <strain evidence="2">SB210</strain>
    </source>
</reference>
<reference evidence="3 4" key="3">
    <citation type="journal article" date="2023" name="Nature">
        <title>Structural basis of mitochondrial membrane bending by the I-II-III&lt;sub&gt;2&lt;/sub&gt;-IV&lt;sub&gt;2&lt;/sub&gt; supercomplex.</title>
        <authorList>
            <person name="Muhleip A."/>
            <person name="Flygaard R.K."/>
            <person name="Baradaran R."/>
            <person name="Haapanen O."/>
            <person name="Gruhl T."/>
            <person name="Tobiasson V."/>
            <person name="Marechal A."/>
            <person name="Sharma V."/>
            <person name="Amunts A."/>
        </authorList>
    </citation>
    <scope>STRUCTURE BY ELECTRON MICROSCOPY (3.00 ANGSTROMS)</scope>
</reference>
<dbReference type="SMR" id="W7XBF5"/>
<gene>
    <name evidence="1" type="ORF">TTHERM_000287919</name>
</gene>
<dbReference type="EMDB" id="EMD-16184"/>
<evidence type="ECO:0007829" key="5">
    <source>
        <dbReference type="PDB" id="8GYM"/>
    </source>
</evidence>
<name>W7XBF5_TETTS</name>
<dbReference type="EMDB" id="EMD-34403"/>
<dbReference type="PDB" id="8B6G">
    <property type="method" value="EM"/>
    <property type="resolution" value="3.00 A"/>
    <property type="chains" value="CL=1-89"/>
</dbReference>
<reference evidence="5 6" key="2">
    <citation type="journal article" date="2023" name="Nat. Commun.">
        <title>Structures of Tetrahymena thermophila respiratory megacomplexes on the tubular mitochondrial cristae.</title>
        <authorList>
            <person name="Han F."/>
            <person name="Hu Y."/>
            <person name="Wu M."/>
            <person name="He Z."/>
            <person name="Tian H."/>
            <person name="Zhou L."/>
        </authorList>
    </citation>
    <scope>STRUCTURE BY ELECTRON MICROSCOPY (2.96 ANGSTROMS)</scope>
</reference>
<dbReference type="GeneID" id="24438212"/>
<organism evidence="1 2">
    <name type="scientific">Tetrahymena thermophila (strain SB210)</name>
    <dbReference type="NCBI Taxonomy" id="312017"/>
    <lineage>
        <taxon>Eukaryota</taxon>
        <taxon>Sar</taxon>
        <taxon>Alveolata</taxon>
        <taxon>Ciliophora</taxon>
        <taxon>Intramacronucleata</taxon>
        <taxon>Oligohymenophorea</taxon>
        <taxon>Hymenostomatida</taxon>
        <taxon>Tetrahymenina</taxon>
        <taxon>Tetrahymenidae</taxon>
        <taxon>Tetrahymena</taxon>
    </lineage>
</organism>
<dbReference type="EMDB" id="EMD-34373"/>
<evidence type="ECO:0007829" key="4">
    <source>
        <dbReference type="PDB" id="8BQS"/>
    </source>
</evidence>
<dbReference type="PDB" id="8GZU">
    <property type="method" value="EM"/>
    <property type="resolution" value="4.18 A"/>
    <property type="chains" value="2L/2l=1-89"/>
</dbReference>
<dbReference type="PDB" id="8BQS">
    <property type="method" value="EM"/>
    <property type="resolution" value="2.90 A"/>
    <property type="chains" value="CL=1-89"/>
</dbReference>
<evidence type="ECO:0000313" key="2">
    <source>
        <dbReference type="Proteomes" id="UP000009168"/>
    </source>
</evidence>
<sequence>MKLDQIISYYITPVRRFDKNLTAEQIYEQYQQAAQFNEIDAFTNIRFHRKFKEYIQTQEQSDYLYEKAKQISTLAQKMFEKKFPEYYTQ</sequence>
<dbReference type="InParanoid" id="W7XBF5"/>
<dbReference type="EMDB" id="EMD-15866"/>
<evidence type="ECO:0007829" key="6">
    <source>
        <dbReference type="PDB" id="8GZU"/>
    </source>
</evidence>
<dbReference type="RefSeq" id="XP_012653712.1">
    <property type="nucleotide sequence ID" value="XM_012798258.1"/>
</dbReference>
<dbReference type="Proteomes" id="UP000009168">
    <property type="component" value="Unassembled WGS sequence"/>
</dbReference>
<dbReference type="PDB" id="8GYM">
    <property type="method" value="EM"/>
    <property type="resolution" value="2.96 A"/>
    <property type="chains" value="2L/2l=1-89"/>
</dbReference>
<keyword evidence="2" id="KW-1185">Reference proteome</keyword>
<accession>W7XBF5</accession>
<dbReference type="KEGG" id="tet:TTHERM_000287919"/>
<dbReference type="AlphaFoldDB" id="W7XBF5"/>
<proteinExistence type="evidence at protein level"/>
<dbReference type="OrthoDB" id="283515at2759"/>
<dbReference type="EMBL" id="GG662651">
    <property type="protein sequence ID" value="EWS73748.1"/>
    <property type="molecule type" value="Genomic_DNA"/>
</dbReference>
<evidence type="ECO:0000313" key="1">
    <source>
        <dbReference type="EMBL" id="EWS73748.1"/>
    </source>
</evidence>
<evidence type="ECO:0007829" key="3">
    <source>
        <dbReference type="PDB" id="8B6G"/>
    </source>
</evidence>